<dbReference type="PROSITE" id="PS00108">
    <property type="entry name" value="PROTEIN_KINASE_ST"/>
    <property type="match status" value="1"/>
</dbReference>
<evidence type="ECO:0000256" key="14">
    <source>
        <dbReference type="ARBA" id="ARBA00023306"/>
    </source>
</evidence>
<dbReference type="GO" id="GO:0043066">
    <property type="term" value="P:negative regulation of apoptotic process"/>
    <property type="evidence" value="ECO:0007669"/>
    <property type="project" value="UniProtKB-ARBA"/>
</dbReference>
<dbReference type="InterPro" id="IPR011009">
    <property type="entry name" value="Kinase-like_dom_sf"/>
</dbReference>
<feature type="region of interest" description="Disordered" evidence="20">
    <location>
        <begin position="720"/>
        <end position="771"/>
    </location>
</feature>
<dbReference type="FunFam" id="3.30.200.20:FF:000242">
    <property type="entry name" value="Mitogen-activated protein kinase"/>
    <property type="match status" value="1"/>
</dbReference>
<dbReference type="Gene3D" id="1.10.510.10">
    <property type="entry name" value="Transferase(Phosphotransferase) domain 1"/>
    <property type="match status" value="1"/>
</dbReference>
<dbReference type="EMBL" id="SOYY01000001">
    <property type="protein sequence ID" value="KAA0725439.1"/>
    <property type="molecule type" value="Genomic_DNA"/>
</dbReference>
<evidence type="ECO:0000256" key="19">
    <source>
        <dbReference type="RuleBase" id="RU361165"/>
    </source>
</evidence>
<dbReference type="GO" id="GO:0106310">
    <property type="term" value="F:protein serine kinase activity"/>
    <property type="evidence" value="ECO:0007669"/>
    <property type="project" value="RHEA"/>
</dbReference>
<keyword evidence="8 18" id="KW-0547">Nucleotide-binding</keyword>
<evidence type="ECO:0000256" key="18">
    <source>
        <dbReference type="PROSITE-ProRule" id="PRU10141"/>
    </source>
</evidence>
<dbReference type="PROSITE" id="PS00107">
    <property type="entry name" value="PROTEIN_KINASE_ATP"/>
    <property type="match status" value="1"/>
</dbReference>
<dbReference type="GO" id="GO:0005737">
    <property type="term" value="C:cytoplasm"/>
    <property type="evidence" value="ECO:0007669"/>
    <property type="project" value="UniProtKB-SubCell"/>
</dbReference>
<keyword evidence="10" id="KW-0221">Differentiation</keyword>
<dbReference type="OrthoDB" id="192887at2759"/>
<dbReference type="PROSITE" id="PS50011">
    <property type="entry name" value="PROTEIN_KINASE_DOM"/>
    <property type="match status" value="1"/>
</dbReference>
<evidence type="ECO:0000256" key="2">
    <source>
        <dbReference type="ARBA" id="ARBA00004322"/>
    </source>
</evidence>
<dbReference type="Gene3D" id="3.30.200.20">
    <property type="entry name" value="Phosphorylase Kinase, domain 1"/>
    <property type="match status" value="1"/>
</dbReference>
<dbReference type="GO" id="GO:0030154">
    <property type="term" value="P:cell differentiation"/>
    <property type="evidence" value="ECO:0007669"/>
    <property type="project" value="UniProtKB-KW"/>
</dbReference>
<comment type="subcellular location">
    <subcellularLocation>
        <location evidence="3">Cytoplasm</location>
    </subcellularLocation>
    <subcellularLocation>
        <location evidence="2">Nucleus</location>
        <location evidence="2">PML body</location>
    </subcellularLocation>
</comment>
<evidence type="ECO:0000256" key="10">
    <source>
        <dbReference type="ARBA" id="ARBA00022782"/>
    </source>
</evidence>
<evidence type="ECO:0000256" key="8">
    <source>
        <dbReference type="ARBA" id="ARBA00022741"/>
    </source>
</evidence>
<keyword evidence="9 19" id="KW-0418">Kinase</keyword>
<keyword evidence="13" id="KW-0539">Nucleus</keyword>
<proteinExistence type="inferred from homology"/>
<keyword evidence="12" id="KW-0007">Acetylation</keyword>
<feature type="compositionally biased region" description="Basic and acidic residues" evidence="20">
    <location>
        <begin position="1"/>
        <end position="10"/>
    </location>
</feature>
<dbReference type="SUPFAM" id="SSF56112">
    <property type="entry name" value="Protein kinase-like (PK-like)"/>
    <property type="match status" value="1"/>
</dbReference>
<keyword evidence="5 19" id="KW-0723">Serine/threonine-protein kinase</keyword>
<evidence type="ECO:0000313" key="22">
    <source>
        <dbReference type="EMBL" id="KAA0725439.1"/>
    </source>
</evidence>
<dbReference type="GO" id="GO:0016605">
    <property type="term" value="C:PML body"/>
    <property type="evidence" value="ECO:0007669"/>
    <property type="project" value="UniProtKB-SubCell"/>
</dbReference>
<dbReference type="PANTHER" id="PTHR24055">
    <property type="entry name" value="MITOGEN-ACTIVATED PROTEIN KINASE"/>
    <property type="match status" value="1"/>
</dbReference>
<evidence type="ECO:0000256" key="13">
    <source>
        <dbReference type="ARBA" id="ARBA00023242"/>
    </source>
</evidence>
<feature type="domain" description="Protein kinase" evidence="21">
    <location>
        <begin position="71"/>
        <end position="364"/>
    </location>
</feature>
<dbReference type="GO" id="GO:0005524">
    <property type="term" value="F:ATP binding"/>
    <property type="evidence" value="ECO:0007669"/>
    <property type="project" value="UniProtKB-UniRule"/>
</dbReference>
<comment type="catalytic activity">
    <reaction evidence="16">
        <text>L-seryl-[protein] + ATP = O-phospho-L-seryl-[protein] + ADP + H(+)</text>
        <dbReference type="Rhea" id="RHEA:17989"/>
        <dbReference type="Rhea" id="RHEA-COMP:9863"/>
        <dbReference type="Rhea" id="RHEA-COMP:11604"/>
        <dbReference type="ChEBI" id="CHEBI:15378"/>
        <dbReference type="ChEBI" id="CHEBI:29999"/>
        <dbReference type="ChEBI" id="CHEBI:30616"/>
        <dbReference type="ChEBI" id="CHEBI:83421"/>
        <dbReference type="ChEBI" id="CHEBI:456216"/>
        <dbReference type="EC" id="2.7.11.24"/>
    </reaction>
</comment>
<dbReference type="EC" id="2.7.11.24" evidence="19"/>
<dbReference type="FunFam" id="1.10.510.10:FF:000013">
    <property type="entry name" value="Mitogen-activated protein kinase"/>
    <property type="match status" value="1"/>
</dbReference>
<dbReference type="PROSITE" id="PS01351">
    <property type="entry name" value="MAPK"/>
    <property type="match status" value="1"/>
</dbReference>
<feature type="compositionally biased region" description="Basic residues" evidence="20">
    <location>
        <begin position="667"/>
        <end position="682"/>
    </location>
</feature>
<evidence type="ECO:0000256" key="7">
    <source>
        <dbReference type="ARBA" id="ARBA00022679"/>
    </source>
</evidence>
<evidence type="ECO:0000256" key="11">
    <source>
        <dbReference type="ARBA" id="ARBA00022840"/>
    </source>
</evidence>
<feature type="compositionally biased region" description="Basic and acidic residues" evidence="20">
    <location>
        <begin position="17"/>
        <end position="29"/>
    </location>
</feature>
<feature type="compositionally biased region" description="Polar residues" evidence="20">
    <location>
        <begin position="902"/>
        <end position="919"/>
    </location>
</feature>
<keyword evidence="6" id="KW-0597">Phosphoprotein</keyword>
<keyword evidence="14" id="KW-0131">Cell cycle</keyword>
<evidence type="ECO:0000256" key="4">
    <source>
        <dbReference type="ARBA" id="ARBA00022490"/>
    </source>
</evidence>
<gene>
    <name evidence="22" type="ORF">E1301_Tti010400</name>
</gene>
<comment type="catalytic activity">
    <reaction evidence="15 19">
        <text>L-threonyl-[protein] + ATP = O-phospho-L-threonyl-[protein] + ADP + H(+)</text>
        <dbReference type="Rhea" id="RHEA:46608"/>
        <dbReference type="Rhea" id="RHEA-COMP:11060"/>
        <dbReference type="Rhea" id="RHEA-COMP:11605"/>
        <dbReference type="ChEBI" id="CHEBI:15378"/>
        <dbReference type="ChEBI" id="CHEBI:30013"/>
        <dbReference type="ChEBI" id="CHEBI:30616"/>
        <dbReference type="ChEBI" id="CHEBI:61977"/>
        <dbReference type="ChEBI" id="CHEBI:456216"/>
        <dbReference type="EC" id="2.7.11.24"/>
    </reaction>
</comment>
<evidence type="ECO:0000313" key="23">
    <source>
        <dbReference type="Proteomes" id="UP000324632"/>
    </source>
</evidence>
<evidence type="ECO:0000256" key="16">
    <source>
        <dbReference type="ARBA" id="ARBA00048312"/>
    </source>
</evidence>
<keyword evidence="7 19" id="KW-0808">Transferase</keyword>
<keyword evidence="19" id="KW-0460">Magnesium</keyword>
<feature type="region of interest" description="Disordered" evidence="20">
    <location>
        <begin position="641"/>
        <end position="689"/>
    </location>
</feature>
<comment type="similarity">
    <text evidence="19">Belongs to the protein kinase superfamily. Ser/Thr protein kinase family. MAP kinase subfamily.</text>
</comment>
<dbReference type="CDD" id="cd07855">
    <property type="entry name" value="STKc_ERK5"/>
    <property type="match status" value="1"/>
</dbReference>
<comment type="cofactor">
    <cofactor evidence="1 19">
        <name>Mg(2+)</name>
        <dbReference type="ChEBI" id="CHEBI:18420"/>
    </cofactor>
</comment>
<evidence type="ECO:0000256" key="20">
    <source>
        <dbReference type="SAM" id="MobiDB-lite"/>
    </source>
</evidence>
<dbReference type="InterPro" id="IPR000719">
    <property type="entry name" value="Prot_kinase_dom"/>
</dbReference>
<organism evidence="22 23">
    <name type="scientific">Triplophysa tibetana</name>
    <dbReference type="NCBI Taxonomy" id="1572043"/>
    <lineage>
        <taxon>Eukaryota</taxon>
        <taxon>Metazoa</taxon>
        <taxon>Chordata</taxon>
        <taxon>Craniata</taxon>
        <taxon>Vertebrata</taxon>
        <taxon>Euteleostomi</taxon>
        <taxon>Actinopterygii</taxon>
        <taxon>Neopterygii</taxon>
        <taxon>Teleostei</taxon>
        <taxon>Ostariophysi</taxon>
        <taxon>Cypriniformes</taxon>
        <taxon>Nemacheilidae</taxon>
        <taxon>Triplophysa</taxon>
    </lineage>
</organism>
<feature type="region of interest" description="Disordered" evidence="20">
    <location>
        <begin position="1"/>
        <end position="50"/>
    </location>
</feature>
<keyword evidence="11 18" id="KW-0067">ATP-binding</keyword>
<evidence type="ECO:0000256" key="1">
    <source>
        <dbReference type="ARBA" id="ARBA00001946"/>
    </source>
</evidence>
<name>A0A5A9Q091_9TELE</name>
<dbReference type="InterPro" id="IPR003527">
    <property type="entry name" value="MAP_kinase_CS"/>
</dbReference>
<comment type="function">
    <text evidence="17">Plays a role in various cellular processes such as proliferation, differentiation and cell survival. The upstream activator of MAPK7 is the MAPK kinase MAP2K5. Upon activation, it translocates to the nucleus and phosphorylates various downstream targets including MEF2C. EGF activates MAPK7 through a Ras-independent and MAP2K5-dependent pathway. As part of the MAPK/ERK signaling pathway, acts as a negative regulator of apoptosis in cardiomyocytes via interaction with STUB1/CHIP and promotion of STUB1-mediated ubiquitination and degradation of ICER-type isoforms of CREM. May have a role in muscle cell differentiation. May be important for endothelial function and maintenance of blood vessel integrity. MAP2K5 and MAPK7 interact specifically with one another and not with MEK1/ERK1 or MEK2/ERK2 pathways. Phosphorylates SGK1 at Ser-78 and this is required for growth factor-induced cell cycle progression. Involved in the regulation of p53/TP53 by disrupting the PML-MDM2 interaction.</text>
</comment>
<comment type="activity regulation">
    <text evidence="19">Activated by threonine and tyrosine phosphorylation.</text>
</comment>
<sequence>MSSSERDKTNEAGPPQKETETNGRREHTTNKNHHNGIIEGPPQPSDNTTANNLALLKAHSMDVKFDVGDEYDIIETIGTGAYGVVSSARRRDNGQQVAIKKIPNAFEVVTNAKRTLRELKILKHFKHDNIIAIKDILQPVIPHSAFKSVYVVLDLMESDLHQIIHSRQPLTPEHTRYFLYQLLRGLKYIHSANVIHRDLKPSNLLVNENCELKIGDFGMARGLSAAHSDESRSFMTEYVATRWYRAPELMLSLHHYSLAIDLWSVGCIFGEMLGRRQMFPGKNYVHQLQLILSVLGTPPESIIGTIRSERVRSYVRSLPSKAPEPFSVLYPQTEPAALDLLVAMLRFDPRERISTCQALEHPYLTKYHDPDDEPVCVPAFDFEFDRQTMGKEQIKEAILAEIQDFHKKKQGVRKTIKFKPLPNSVTAVGGISNNNKESQHLTDTAQTQLDSIPNYKPKDITQTLINAVPSFCDQFNSQASHHLARMVPSLTQSMSCSDVDMLSANSDGQPETIDLTTPTSYEDTPFTKPLTDCTKKKLVSSNNISPEQMTQSHSISKTQSGCSLYLTQSQAESLSQTLSHSLGKGGKATTEISKKEGTISEDTKAALKAVLLKSALRQKARDGVSAVVGVDLVRGSVGFFFPSSTTSGPEQRKPITAQERQKEREEKRKKRQERAMERKRKLKEKEKKEGKLAESLGGVVLSDNDKKLLERWGRMMDNRVDKSQIAESSSGKISQKKTASFEIQPATEKNLQKLSSDKGETVTQTQPNEVQDFKQPQILPQMGQCVKARVFHPPTASNTVSLGPTQNGDVRIVGEGIGVVGGEVSAVDEGAVTTPCAFPKNQMLKSQTQFLSIGTMFSGLEYWIGTQPNVGTIQNQQQIPHQPQKNLQPLPELNNHTHKGFPQQTQTQAVTHPQSQSDPHLQLSQMENFITKHLNHSINAIAGVLDTSKSLPNPDTVNRTQAFDKLSSIGIQQNGSRLQSPSKRPQGVTTQPCLSLTDTGQPTNSIPDIHTVTQQLSKSQVEDILPPVFSTTPKGSGAGYGVGFDLDELLNQSFTELQPSDLRESHNDMAPLSASLLSDWLEVHSMTPADMESLQQELQLGSPMILSDNSTLTDT</sequence>
<dbReference type="Pfam" id="PF00069">
    <property type="entry name" value="Pkinase"/>
    <property type="match status" value="1"/>
</dbReference>
<dbReference type="InterPro" id="IPR008271">
    <property type="entry name" value="Ser/Thr_kinase_AS"/>
</dbReference>
<dbReference type="Proteomes" id="UP000324632">
    <property type="component" value="Chromosome 1"/>
</dbReference>
<comment type="caution">
    <text evidence="22">The sequence shown here is derived from an EMBL/GenBank/DDBJ whole genome shotgun (WGS) entry which is preliminary data.</text>
</comment>
<feature type="region of interest" description="Disordered" evidence="20">
    <location>
        <begin position="894"/>
        <end position="919"/>
    </location>
</feature>
<protein>
    <recommendedName>
        <fullName evidence="19">Mitogen-activated protein kinase</fullName>
        <ecNumber evidence="19">2.7.11.24</ecNumber>
    </recommendedName>
</protein>
<evidence type="ECO:0000256" key="9">
    <source>
        <dbReference type="ARBA" id="ARBA00022777"/>
    </source>
</evidence>
<keyword evidence="23" id="KW-1185">Reference proteome</keyword>
<evidence type="ECO:0000256" key="17">
    <source>
        <dbReference type="ARBA" id="ARBA00058403"/>
    </source>
</evidence>
<evidence type="ECO:0000256" key="3">
    <source>
        <dbReference type="ARBA" id="ARBA00004496"/>
    </source>
</evidence>
<accession>A0A5A9Q091</accession>
<reference evidence="22 23" key="1">
    <citation type="journal article" date="2019" name="Mol. Ecol. Resour.">
        <title>Chromosome-level genome assembly of Triplophysa tibetana, a fish adapted to the harsh high-altitude environment of the Tibetan Plateau.</title>
        <authorList>
            <person name="Yang X."/>
            <person name="Liu H."/>
            <person name="Ma Z."/>
            <person name="Zou Y."/>
            <person name="Zou M."/>
            <person name="Mao Y."/>
            <person name="Li X."/>
            <person name="Wang H."/>
            <person name="Chen T."/>
            <person name="Wang W."/>
            <person name="Yang R."/>
        </authorList>
    </citation>
    <scope>NUCLEOTIDE SEQUENCE [LARGE SCALE GENOMIC DNA]</scope>
    <source>
        <strain evidence="22">TTIB1903HZAU</strain>
        <tissue evidence="22">Muscle</tissue>
    </source>
</reference>
<evidence type="ECO:0000256" key="15">
    <source>
        <dbReference type="ARBA" id="ARBA00047592"/>
    </source>
</evidence>
<feature type="compositionally biased region" description="Polar residues" evidence="20">
    <location>
        <begin position="725"/>
        <end position="738"/>
    </location>
</feature>
<feature type="binding site" evidence="18">
    <location>
        <position position="101"/>
    </location>
    <ligand>
        <name>ATP</name>
        <dbReference type="ChEBI" id="CHEBI:30616"/>
    </ligand>
</feature>
<dbReference type="InterPro" id="IPR017441">
    <property type="entry name" value="Protein_kinase_ATP_BS"/>
</dbReference>
<dbReference type="SMART" id="SM00220">
    <property type="entry name" value="S_TKc"/>
    <property type="match status" value="1"/>
</dbReference>
<dbReference type="InterPro" id="IPR050117">
    <property type="entry name" value="MAPK"/>
</dbReference>
<keyword evidence="4" id="KW-0963">Cytoplasm</keyword>
<evidence type="ECO:0000256" key="5">
    <source>
        <dbReference type="ARBA" id="ARBA00022527"/>
    </source>
</evidence>
<evidence type="ECO:0000256" key="12">
    <source>
        <dbReference type="ARBA" id="ARBA00022990"/>
    </source>
</evidence>
<evidence type="ECO:0000256" key="6">
    <source>
        <dbReference type="ARBA" id="ARBA00022553"/>
    </source>
</evidence>
<dbReference type="AlphaFoldDB" id="A0A5A9Q091"/>
<dbReference type="GO" id="GO:0004707">
    <property type="term" value="F:MAP kinase activity"/>
    <property type="evidence" value="ECO:0007669"/>
    <property type="project" value="UniProtKB-EC"/>
</dbReference>
<evidence type="ECO:0000259" key="21">
    <source>
        <dbReference type="PROSITE" id="PS50011"/>
    </source>
</evidence>